<reference evidence="1 2" key="1">
    <citation type="journal article" date="2013" name="Genome Announc.">
        <title>Draft Genome Sequence of Amycolatopsis decaplanina Strain DSM 44594T.</title>
        <authorList>
            <person name="Kaur N."/>
            <person name="Kumar S."/>
            <person name="Bala M."/>
            <person name="Raghava G.P."/>
            <person name="Mayilraj S."/>
        </authorList>
    </citation>
    <scope>NUCLEOTIDE SEQUENCE [LARGE SCALE GENOMIC DNA]</scope>
    <source>
        <strain evidence="1 2">DSM 44594</strain>
    </source>
</reference>
<sequence length="67" mass="6846">MLRRANLVVPRKDGTTVSYSLSGPSVAELLAVARGILTGVITGQLELLDDLQNSAGVSGDAHSPEAG</sequence>
<gene>
    <name evidence="1" type="ORF">H074_24290</name>
</gene>
<keyword evidence="2" id="KW-1185">Reference proteome</keyword>
<evidence type="ECO:0000313" key="1">
    <source>
        <dbReference type="EMBL" id="EME55884.1"/>
    </source>
</evidence>
<organism evidence="1 2">
    <name type="scientific">Amycolatopsis decaplanina DSM 44594</name>
    <dbReference type="NCBI Taxonomy" id="1284240"/>
    <lineage>
        <taxon>Bacteria</taxon>
        <taxon>Bacillati</taxon>
        <taxon>Actinomycetota</taxon>
        <taxon>Actinomycetes</taxon>
        <taxon>Pseudonocardiales</taxon>
        <taxon>Pseudonocardiaceae</taxon>
        <taxon>Amycolatopsis</taxon>
    </lineage>
</organism>
<dbReference type="Proteomes" id="UP000054226">
    <property type="component" value="Unassembled WGS sequence"/>
</dbReference>
<protein>
    <submittedName>
        <fullName evidence="1">ArsR family transcriptional regulator</fullName>
    </submittedName>
</protein>
<evidence type="ECO:0000313" key="2">
    <source>
        <dbReference type="Proteomes" id="UP000054226"/>
    </source>
</evidence>
<accession>M2Z5F4</accession>
<comment type="caution">
    <text evidence="1">The sequence shown here is derived from an EMBL/GenBank/DDBJ whole genome shotgun (WGS) entry which is preliminary data.</text>
</comment>
<dbReference type="AlphaFoldDB" id="M2Z5F4"/>
<name>M2Z5F4_9PSEU</name>
<dbReference type="EMBL" id="AOHO01000065">
    <property type="protein sequence ID" value="EME55884.1"/>
    <property type="molecule type" value="Genomic_DNA"/>
</dbReference>
<proteinExistence type="predicted"/>
<dbReference type="PATRIC" id="fig|1284240.4.peg.4933"/>